<sequence length="100" mass="11481">MTLIGFLHHRKDPQTVIKAYAYAVIAAAEGATMLYFSPNNVNVVAKSIRGYVYENGQWVERLSRYPDVIYNTGSPEKLAFSQSIINSLKKRHSFYHSFHR</sequence>
<dbReference type="EMBL" id="CP129013">
    <property type="protein sequence ID" value="WLR43126.1"/>
    <property type="molecule type" value="Genomic_DNA"/>
</dbReference>
<dbReference type="Proteomes" id="UP001197974">
    <property type="component" value="Chromosome"/>
</dbReference>
<protein>
    <submittedName>
        <fullName evidence="1">Uncharacterized protein</fullName>
    </submittedName>
</protein>
<proteinExistence type="predicted"/>
<gene>
    <name evidence="1" type="ORF">LC087_02650</name>
</gene>
<reference evidence="1 2" key="1">
    <citation type="submission" date="2023-06" db="EMBL/GenBank/DDBJ databases">
        <title>Five Gram-positive bacteria isolated from mangrove sediments in Shenzhen, Guangdong, China.</title>
        <authorList>
            <person name="Yu S."/>
            <person name="Zheng W."/>
            <person name="Huang Y."/>
        </authorList>
    </citation>
    <scope>NUCLEOTIDE SEQUENCE [LARGE SCALE GENOMIC DNA]</scope>
    <source>
        <strain evidence="1 2">SaN35-3</strain>
    </source>
</reference>
<evidence type="ECO:0000313" key="1">
    <source>
        <dbReference type="EMBL" id="WLR43126.1"/>
    </source>
</evidence>
<evidence type="ECO:0000313" key="2">
    <source>
        <dbReference type="Proteomes" id="UP001197974"/>
    </source>
</evidence>
<name>A0ABY9JZR7_9BACI</name>
<accession>A0ABY9JZR7</accession>
<keyword evidence="2" id="KW-1185">Reference proteome</keyword>
<dbReference type="RefSeq" id="WP_306019918.1">
    <property type="nucleotide sequence ID" value="NZ_CP129013.1"/>
</dbReference>
<organism evidence="1 2">
    <name type="scientific">Bacillus carboniphilus</name>
    <dbReference type="NCBI Taxonomy" id="86663"/>
    <lineage>
        <taxon>Bacteria</taxon>
        <taxon>Bacillati</taxon>
        <taxon>Bacillota</taxon>
        <taxon>Bacilli</taxon>
        <taxon>Bacillales</taxon>
        <taxon>Bacillaceae</taxon>
        <taxon>Bacillus</taxon>
    </lineage>
</organism>